<proteinExistence type="predicted"/>
<accession>A0A2K9ZGW4</accession>
<protein>
    <submittedName>
        <fullName evidence="2">Uncharacterized protein</fullName>
    </submittedName>
</protein>
<geneLocation type="plasmid" evidence="3">
    <name>prln3</name>
</geneLocation>
<evidence type="ECO:0000313" key="3">
    <source>
        <dbReference type="Proteomes" id="UP000238523"/>
    </source>
</evidence>
<organism evidence="2 3">
    <name type="scientific">Rhizobium leguminosarum</name>
    <dbReference type="NCBI Taxonomy" id="384"/>
    <lineage>
        <taxon>Bacteria</taxon>
        <taxon>Pseudomonadati</taxon>
        <taxon>Pseudomonadota</taxon>
        <taxon>Alphaproteobacteria</taxon>
        <taxon>Hyphomicrobiales</taxon>
        <taxon>Rhizobiaceae</taxon>
        <taxon>Rhizobium/Agrobacterium group</taxon>
        <taxon>Rhizobium</taxon>
    </lineage>
</organism>
<reference evidence="2 3" key="1">
    <citation type="submission" date="2017-11" db="EMBL/GenBank/DDBJ databases">
        <title>Complete genome of Rhizobium leguminosarum Norway, an ineffective micro-symbiont.</title>
        <authorList>
            <person name="Hoffrichter A."/>
            <person name="Liang J."/>
            <person name="Brachmann A."/>
            <person name="Marin M."/>
        </authorList>
    </citation>
    <scope>NUCLEOTIDE SEQUENCE [LARGE SCALE GENOMIC DNA]</scope>
    <source>
        <strain evidence="2 3">Norway</strain>
        <plasmid evidence="3">Plasmid prln3</plasmid>
    </source>
</reference>
<keyword evidence="2" id="KW-0614">Plasmid</keyword>
<gene>
    <name evidence="2" type="ORF">CUJ84_pRLN3000336</name>
</gene>
<dbReference type="Proteomes" id="UP000238523">
    <property type="component" value="Plasmid pRLN3"/>
</dbReference>
<dbReference type="AlphaFoldDB" id="A0A2K9ZGW4"/>
<dbReference type="EMBL" id="CP025015">
    <property type="protein sequence ID" value="AUW47459.1"/>
    <property type="molecule type" value="Genomic_DNA"/>
</dbReference>
<evidence type="ECO:0000313" key="2">
    <source>
        <dbReference type="EMBL" id="AUW47459.1"/>
    </source>
</evidence>
<evidence type="ECO:0000256" key="1">
    <source>
        <dbReference type="SAM" id="MobiDB-lite"/>
    </source>
</evidence>
<name>A0A2K9ZGW4_RHILE</name>
<feature type="region of interest" description="Disordered" evidence="1">
    <location>
        <begin position="1"/>
        <end position="22"/>
    </location>
</feature>
<sequence length="43" mass="4764">MKNLAHSASFDSEDKDAPSKPGIKHLGLAWTAWLQRLLSSRSL</sequence>